<gene>
    <name evidence="1" type="ORF">EEDITHA_LOCUS5</name>
</gene>
<evidence type="ECO:0000313" key="2">
    <source>
        <dbReference type="Proteomes" id="UP001153954"/>
    </source>
</evidence>
<accession>A0AAU9T6R7</accession>
<sequence>MFLGGGGGGVAAERTDPGESEVYLDTLDPCLGELGTGTDLGNARTLATTRLHLFLESSSLSVLVVLIDVVDVVGVLPNVEDLSSRFVDLVPSVSVSTGTGNVENLF</sequence>
<dbReference type="Proteomes" id="UP001153954">
    <property type="component" value="Unassembled WGS sequence"/>
</dbReference>
<dbReference type="AlphaFoldDB" id="A0AAU9T6R7"/>
<dbReference type="EMBL" id="CAKOGL010000001">
    <property type="protein sequence ID" value="CAH2083253.1"/>
    <property type="molecule type" value="Genomic_DNA"/>
</dbReference>
<proteinExistence type="predicted"/>
<keyword evidence="2" id="KW-1185">Reference proteome</keyword>
<reference evidence="1" key="1">
    <citation type="submission" date="2022-03" db="EMBL/GenBank/DDBJ databases">
        <authorList>
            <person name="Tunstrom K."/>
        </authorList>
    </citation>
    <scope>NUCLEOTIDE SEQUENCE</scope>
</reference>
<evidence type="ECO:0000313" key="1">
    <source>
        <dbReference type="EMBL" id="CAH2083253.1"/>
    </source>
</evidence>
<protein>
    <submittedName>
        <fullName evidence="1">Uncharacterized protein</fullName>
    </submittedName>
</protein>
<comment type="caution">
    <text evidence="1">The sequence shown here is derived from an EMBL/GenBank/DDBJ whole genome shotgun (WGS) entry which is preliminary data.</text>
</comment>
<organism evidence="1 2">
    <name type="scientific">Euphydryas editha</name>
    <name type="common">Edith's checkerspot</name>
    <dbReference type="NCBI Taxonomy" id="104508"/>
    <lineage>
        <taxon>Eukaryota</taxon>
        <taxon>Metazoa</taxon>
        <taxon>Ecdysozoa</taxon>
        <taxon>Arthropoda</taxon>
        <taxon>Hexapoda</taxon>
        <taxon>Insecta</taxon>
        <taxon>Pterygota</taxon>
        <taxon>Neoptera</taxon>
        <taxon>Endopterygota</taxon>
        <taxon>Lepidoptera</taxon>
        <taxon>Glossata</taxon>
        <taxon>Ditrysia</taxon>
        <taxon>Papilionoidea</taxon>
        <taxon>Nymphalidae</taxon>
        <taxon>Nymphalinae</taxon>
        <taxon>Euphydryas</taxon>
    </lineage>
</organism>
<name>A0AAU9T6R7_EUPED</name>